<reference evidence="3" key="1">
    <citation type="submission" date="2011-07" db="EMBL/GenBank/DDBJ databases">
        <authorList>
            <consortium name="Caenorhabditis brenneri Sequencing and Analysis Consortium"/>
            <person name="Wilson R.K."/>
        </authorList>
    </citation>
    <scope>NUCLEOTIDE SEQUENCE [LARGE SCALE GENOMIC DNA]</scope>
    <source>
        <strain evidence="3">PB2801</strain>
    </source>
</reference>
<dbReference type="eggNOG" id="ENOG502TIBB">
    <property type="taxonomic scope" value="Eukaryota"/>
</dbReference>
<dbReference type="InParanoid" id="G0MNQ2"/>
<feature type="chain" id="PRO_5003404383" description="Secreted protein" evidence="1">
    <location>
        <begin position="20"/>
        <end position="99"/>
    </location>
</feature>
<dbReference type="AlphaFoldDB" id="G0MNQ2"/>
<dbReference type="Proteomes" id="UP000008068">
    <property type="component" value="Unassembled WGS sequence"/>
</dbReference>
<dbReference type="HOGENOM" id="CLU_2322490_0_0_1"/>
<name>G0MNQ2_CAEBE</name>
<evidence type="ECO:0008006" key="4">
    <source>
        <dbReference type="Google" id="ProtNLM"/>
    </source>
</evidence>
<feature type="signal peptide" evidence="1">
    <location>
        <begin position="1"/>
        <end position="19"/>
    </location>
</feature>
<dbReference type="EMBL" id="GL379804">
    <property type="protein sequence ID" value="EGT39134.1"/>
    <property type="molecule type" value="Genomic_DNA"/>
</dbReference>
<proteinExistence type="predicted"/>
<keyword evidence="1" id="KW-0732">Signal</keyword>
<dbReference type="OMA" id="RCCTHYV"/>
<dbReference type="OrthoDB" id="5771673at2759"/>
<evidence type="ECO:0000313" key="2">
    <source>
        <dbReference type="EMBL" id="EGT39134.1"/>
    </source>
</evidence>
<evidence type="ECO:0000256" key="1">
    <source>
        <dbReference type="SAM" id="SignalP"/>
    </source>
</evidence>
<accession>G0MNQ2</accession>
<evidence type="ECO:0000313" key="3">
    <source>
        <dbReference type="Proteomes" id="UP000008068"/>
    </source>
</evidence>
<dbReference type="FunCoup" id="G0MNQ2">
    <property type="interactions" value="1899"/>
</dbReference>
<protein>
    <recommendedName>
        <fullName evidence="4">Secreted protein</fullName>
    </recommendedName>
</protein>
<organism evidence="3">
    <name type="scientific">Caenorhabditis brenneri</name>
    <name type="common">Nematode worm</name>
    <dbReference type="NCBI Taxonomy" id="135651"/>
    <lineage>
        <taxon>Eukaryota</taxon>
        <taxon>Metazoa</taxon>
        <taxon>Ecdysozoa</taxon>
        <taxon>Nematoda</taxon>
        <taxon>Chromadorea</taxon>
        <taxon>Rhabditida</taxon>
        <taxon>Rhabditina</taxon>
        <taxon>Rhabditomorpha</taxon>
        <taxon>Rhabditoidea</taxon>
        <taxon>Rhabditidae</taxon>
        <taxon>Peloderinae</taxon>
        <taxon>Caenorhabditis</taxon>
    </lineage>
</organism>
<sequence length="99" mass="11496">MGMFAFGLLLLLGLHVSYSSQCDCNASCAIYTSPVQCVRCCTHYVKRSLPLHPAHRKQKFLLENSLNNHRKIKHPIWKKYEPIESTLPRFIRLLMQNPL</sequence>
<keyword evidence="3" id="KW-1185">Reference proteome</keyword>
<gene>
    <name evidence="2" type="ORF">CAEBREN_00823</name>
</gene>